<reference evidence="1" key="1">
    <citation type="submission" date="2022-10" db="EMBL/GenBank/DDBJ databases">
        <title>Complete Genome of Trichothecium roseum strain YXFP-22015, a Plant Pathogen Isolated from Citrus.</title>
        <authorList>
            <person name="Wang Y."/>
            <person name="Zhu L."/>
        </authorList>
    </citation>
    <scope>NUCLEOTIDE SEQUENCE</scope>
    <source>
        <strain evidence="1">YXFP-22015</strain>
    </source>
</reference>
<sequence>MGANAPYMYTPSSHSGDSSRFPTTTFDPKAVTRASWEPKPARPKHDGPSVSFNKHPDAHALPPRRRGGYIPMGRYTKSAIKWLRRLQVLLRSLQLVGALGILVLMILFTKLDPITAWILRITPGVVSVHCIYAMYHLSRNAADRAPGSSAAYQIFSAAADLGTISVYAFGSFATHNDSSGWGTQLDDKTLLQYLVPAAYYGLVAAGGIHLISFTVSLWLGWAFRKISLMPPDMNPLEDHLTARPMHRRNKSYLTTSSDAESVKRFSAWSDVHPAAAHEFIASPRSVPFMHTRAESTESAATTYPQGDLPSRQYQIVPGNKASRRSAALMMPKRDSRPRSGNGPSYTELSTRDLSPEKTQSRDGVDHSHYPRFSEAWDSIEPTNKNNRMVRATGYSVLNARYNNEDFSDESDVEKEMMDARHVYEFDMITDLHPDPLRLNPTPSKTDGTGILKTPPDSWRASDRPTNITVSDAGTNERRTEIIGGTDQPPGDRRRGSSTDTAQPGKPYSHRYGELKPGVVPILIGSNRKTSSGNDYRVAPVSNAYERRNVSGKIAEEGRVGQRISRYNMLG</sequence>
<protein>
    <submittedName>
        <fullName evidence="1">Uncharacterized protein</fullName>
    </submittedName>
</protein>
<accession>A0ACC0V7N0</accession>
<dbReference type="Proteomes" id="UP001163324">
    <property type="component" value="Chromosome 3"/>
</dbReference>
<gene>
    <name evidence="1" type="ORF">N3K66_003309</name>
</gene>
<organism evidence="1 2">
    <name type="scientific">Trichothecium roseum</name>
    <dbReference type="NCBI Taxonomy" id="47278"/>
    <lineage>
        <taxon>Eukaryota</taxon>
        <taxon>Fungi</taxon>
        <taxon>Dikarya</taxon>
        <taxon>Ascomycota</taxon>
        <taxon>Pezizomycotina</taxon>
        <taxon>Sordariomycetes</taxon>
        <taxon>Hypocreomycetidae</taxon>
        <taxon>Hypocreales</taxon>
        <taxon>Hypocreales incertae sedis</taxon>
        <taxon>Trichothecium</taxon>
    </lineage>
</organism>
<keyword evidence="2" id="KW-1185">Reference proteome</keyword>
<comment type="caution">
    <text evidence="1">The sequence shown here is derived from an EMBL/GenBank/DDBJ whole genome shotgun (WGS) entry which is preliminary data.</text>
</comment>
<evidence type="ECO:0000313" key="1">
    <source>
        <dbReference type="EMBL" id="KAI9901492.1"/>
    </source>
</evidence>
<name>A0ACC0V7N0_9HYPO</name>
<evidence type="ECO:0000313" key="2">
    <source>
        <dbReference type="Proteomes" id="UP001163324"/>
    </source>
</evidence>
<dbReference type="EMBL" id="CM047942">
    <property type="protein sequence ID" value="KAI9901492.1"/>
    <property type="molecule type" value="Genomic_DNA"/>
</dbReference>
<proteinExistence type="predicted"/>